<organism evidence="3 4">
    <name type="scientific">Zootermopsis nevadensis</name>
    <name type="common">Dampwood termite</name>
    <dbReference type="NCBI Taxonomy" id="136037"/>
    <lineage>
        <taxon>Eukaryota</taxon>
        <taxon>Metazoa</taxon>
        <taxon>Ecdysozoa</taxon>
        <taxon>Arthropoda</taxon>
        <taxon>Hexapoda</taxon>
        <taxon>Insecta</taxon>
        <taxon>Pterygota</taxon>
        <taxon>Neoptera</taxon>
        <taxon>Polyneoptera</taxon>
        <taxon>Dictyoptera</taxon>
        <taxon>Blattodea</taxon>
        <taxon>Blattoidea</taxon>
        <taxon>Termitoidae</taxon>
        <taxon>Termopsidae</taxon>
        <taxon>Zootermopsis</taxon>
    </lineage>
</organism>
<dbReference type="PANTHER" id="PTHR21533:SF19">
    <property type="entry name" value="LEUCINE-RICH PROTEIN"/>
    <property type="match status" value="1"/>
</dbReference>
<dbReference type="EMBL" id="KK852663">
    <property type="protein sequence ID" value="KDR19058.1"/>
    <property type="molecule type" value="Genomic_DNA"/>
</dbReference>
<dbReference type="STRING" id="136037.A0A067R8X9"/>
<dbReference type="InterPro" id="IPR028118">
    <property type="entry name" value="Chibby_fam"/>
</dbReference>
<dbReference type="OrthoDB" id="2145765at2759"/>
<keyword evidence="4" id="KW-1185">Reference proteome</keyword>
<feature type="region of interest" description="Disordered" evidence="2">
    <location>
        <begin position="1"/>
        <end position="25"/>
    </location>
</feature>
<proteinExistence type="predicted"/>
<evidence type="ECO:0000313" key="4">
    <source>
        <dbReference type="Proteomes" id="UP000027135"/>
    </source>
</evidence>
<name>A0A067R8X9_ZOONE</name>
<evidence type="ECO:0000256" key="2">
    <source>
        <dbReference type="SAM" id="MobiDB-lite"/>
    </source>
</evidence>
<gene>
    <name evidence="3" type="ORF">L798_06414</name>
</gene>
<feature type="compositionally biased region" description="Polar residues" evidence="2">
    <location>
        <begin position="108"/>
        <end position="118"/>
    </location>
</feature>
<dbReference type="FunCoup" id="A0A067R8X9">
    <property type="interactions" value="89"/>
</dbReference>
<dbReference type="Pfam" id="PF14645">
    <property type="entry name" value="Chibby"/>
    <property type="match status" value="1"/>
</dbReference>
<dbReference type="CDD" id="cd07429">
    <property type="entry name" value="Cby_like"/>
    <property type="match status" value="1"/>
</dbReference>
<protein>
    <submittedName>
        <fullName evidence="3">Chibby-like protein 1</fullName>
    </submittedName>
</protein>
<accession>A0A067R8X9</accession>
<dbReference type="Proteomes" id="UP000027135">
    <property type="component" value="Unassembled WGS sequence"/>
</dbReference>
<sequence length="131" mass="14932">MSFFSNKFSHKKPAPRRVPLPGTNREFVPEDLGLEIGPVKLKLGDQESIFVNGEWVPESGPESGTHKENRKLRQCIQKLEDENNLLKLKFEILLDMLTQKTAESLLQDNQIKQTTPKGSSGHFKNIPKKHK</sequence>
<dbReference type="eggNOG" id="ENOG502S6C8">
    <property type="taxonomic scope" value="Eukaryota"/>
</dbReference>
<dbReference type="AlphaFoldDB" id="A0A067R8X9"/>
<dbReference type="OMA" id="KKMPPWK"/>
<keyword evidence="1" id="KW-0175">Coiled coil</keyword>
<dbReference type="PANTHER" id="PTHR21533">
    <property type="entry name" value="LEUCINE-RICH PROTEIN"/>
    <property type="match status" value="1"/>
</dbReference>
<evidence type="ECO:0000256" key="1">
    <source>
        <dbReference type="SAM" id="Coils"/>
    </source>
</evidence>
<feature type="coiled-coil region" evidence="1">
    <location>
        <begin position="69"/>
        <end position="96"/>
    </location>
</feature>
<dbReference type="InParanoid" id="A0A067R8X9"/>
<feature type="region of interest" description="Disordered" evidence="2">
    <location>
        <begin position="108"/>
        <end position="131"/>
    </location>
</feature>
<evidence type="ECO:0000313" key="3">
    <source>
        <dbReference type="EMBL" id="KDR19058.1"/>
    </source>
</evidence>
<reference evidence="3 4" key="1">
    <citation type="journal article" date="2014" name="Nat. Commun.">
        <title>Molecular traces of alternative social organization in a termite genome.</title>
        <authorList>
            <person name="Terrapon N."/>
            <person name="Li C."/>
            <person name="Robertson H.M."/>
            <person name="Ji L."/>
            <person name="Meng X."/>
            <person name="Booth W."/>
            <person name="Chen Z."/>
            <person name="Childers C.P."/>
            <person name="Glastad K.M."/>
            <person name="Gokhale K."/>
            <person name="Gowin J."/>
            <person name="Gronenberg W."/>
            <person name="Hermansen R.A."/>
            <person name="Hu H."/>
            <person name="Hunt B.G."/>
            <person name="Huylmans A.K."/>
            <person name="Khalil S.M."/>
            <person name="Mitchell R.D."/>
            <person name="Munoz-Torres M.C."/>
            <person name="Mustard J.A."/>
            <person name="Pan H."/>
            <person name="Reese J.T."/>
            <person name="Scharf M.E."/>
            <person name="Sun F."/>
            <person name="Vogel H."/>
            <person name="Xiao J."/>
            <person name="Yang W."/>
            <person name="Yang Z."/>
            <person name="Yang Z."/>
            <person name="Zhou J."/>
            <person name="Zhu J."/>
            <person name="Brent C.S."/>
            <person name="Elsik C.G."/>
            <person name="Goodisman M.A."/>
            <person name="Liberles D.A."/>
            <person name="Roe R.M."/>
            <person name="Vargo E.L."/>
            <person name="Vilcinskas A."/>
            <person name="Wang J."/>
            <person name="Bornberg-Bauer E."/>
            <person name="Korb J."/>
            <person name="Zhang G."/>
            <person name="Liebig J."/>
        </authorList>
    </citation>
    <scope>NUCLEOTIDE SEQUENCE [LARGE SCALE GENOMIC DNA]</scope>
    <source>
        <tissue evidence="3">Whole organism</tissue>
    </source>
</reference>